<accession>A0AAN6VWD4</accession>
<evidence type="ECO:0000313" key="2">
    <source>
        <dbReference type="Proteomes" id="UP001302321"/>
    </source>
</evidence>
<dbReference type="AlphaFoldDB" id="A0AAN6VWD4"/>
<reference evidence="1" key="2">
    <citation type="submission" date="2023-05" db="EMBL/GenBank/DDBJ databases">
        <authorList>
            <consortium name="Lawrence Berkeley National Laboratory"/>
            <person name="Steindorff A."/>
            <person name="Hensen N."/>
            <person name="Bonometti L."/>
            <person name="Westerberg I."/>
            <person name="Brannstrom I.O."/>
            <person name="Guillou S."/>
            <person name="Cros-Aarteil S."/>
            <person name="Calhoun S."/>
            <person name="Haridas S."/>
            <person name="Kuo A."/>
            <person name="Mondo S."/>
            <person name="Pangilinan J."/>
            <person name="Riley R."/>
            <person name="Labutti K."/>
            <person name="Andreopoulos B."/>
            <person name="Lipzen A."/>
            <person name="Chen C."/>
            <person name="Yanf M."/>
            <person name="Daum C."/>
            <person name="Ng V."/>
            <person name="Clum A."/>
            <person name="Ohm R."/>
            <person name="Martin F."/>
            <person name="Silar P."/>
            <person name="Natvig D."/>
            <person name="Lalanne C."/>
            <person name="Gautier V."/>
            <person name="Ament-Velasquez S.L."/>
            <person name="Kruys A."/>
            <person name="Hutchinson M.I."/>
            <person name="Powell A.J."/>
            <person name="Barry K."/>
            <person name="Miller A.N."/>
            <person name="Grigoriev I.V."/>
            <person name="Debuchy R."/>
            <person name="Gladieux P."/>
            <person name="Thoren M.H."/>
            <person name="Johannesson H."/>
        </authorList>
    </citation>
    <scope>NUCLEOTIDE SEQUENCE</scope>
    <source>
        <strain evidence="1">CBS 892.96</strain>
    </source>
</reference>
<name>A0AAN6VWD4_9PEZI</name>
<comment type="caution">
    <text evidence="1">The sequence shown here is derived from an EMBL/GenBank/DDBJ whole genome shotgun (WGS) entry which is preliminary data.</text>
</comment>
<evidence type="ECO:0000313" key="1">
    <source>
        <dbReference type="EMBL" id="KAK4170895.1"/>
    </source>
</evidence>
<protein>
    <recommendedName>
        <fullName evidence="3">HNH nuclease domain-containing protein</fullName>
    </recommendedName>
</protein>
<keyword evidence="2" id="KW-1185">Reference proteome</keyword>
<dbReference type="EMBL" id="MU866714">
    <property type="protein sequence ID" value="KAK4170895.1"/>
    <property type="molecule type" value="Genomic_DNA"/>
</dbReference>
<organism evidence="1 2">
    <name type="scientific">Triangularia setosa</name>
    <dbReference type="NCBI Taxonomy" id="2587417"/>
    <lineage>
        <taxon>Eukaryota</taxon>
        <taxon>Fungi</taxon>
        <taxon>Dikarya</taxon>
        <taxon>Ascomycota</taxon>
        <taxon>Pezizomycotina</taxon>
        <taxon>Sordariomycetes</taxon>
        <taxon>Sordariomycetidae</taxon>
        <taxon>Sordariales</taxon>
        <taxon>Podosporaceae</taxon>
        <taxon>Triangularia</taxon>
    </lineage>
</organism>
<dbReference type="Proteomes" id="UP001302321">
    <property type="component" value="Unassembled WGS sequence"/>
</dbReference>
<evidence type="ECO:0008006" key="3">
    <source>
        <dbReference type="Google" id="ProtNLM"/>
    </source>
</evidence>
<sequence>MAARLHRHQSSLEGIIDFCKAGPIFENDQQRSQAVSKFHRIVAFYENTEQQPASSRYGDGYNRPALIRLTFEYARSPESQDKFLEAFFQSLALEMLDDNDGEDASVRELFFGFADYLVHHFFLPLRAATGKTPQPTPTYHIAVHAWALRGTCLTRDRHRCVITRAFDTAVRTERSRQPPAKDDDGNILDPRDAYGHLEVAYILPFGLTKADEGSGLSESKKAAIAILNMFDVGVIHLIEGIDIDRPRNAITLSLDMTLFLYPSIDPPSERLLGLHSAIGHILYLSGAGEYINVILKNMEDGVVREDGSTQLGALVNAALLIRG</sequence>
<proteinExistence type="predicted"/>
<reference evidence="1" key="1">
    <citation type="journal article" date="2023" name="Mol. Phylogenet. Evol.">
        <title>Genome-scale phylogeny and comparative genomics of the fungal order Sordariales.</title>
        <authorList>
            <person name="Hensen N."/>
            <person name="Bonometti L."/>
            <person name="Westerberg I."/>
            <person name="Brannstrom I.O."/>
            <person name="Guillou S."/>
            <person name="Cros-Aarteil S."/>
            <person name="Calhoun S."/>
            <person name="Haridas S."/>
            <person name="Kuo A."/>
            <person name="Mondo S."/>
            <person name="Pangilinan J."/>
            <person name="Riley R."/>
            <person name="LaButti K."/>
            <person name="Andreopoulos B."/>
            <person name="Lipzen A."/>
            <person name="Chen C."/>
            <person name="Yan M."/>
            <person name="Daum C."/>
            <person name="Ng V."/>
            <person name="Clum A."/>
            <person name="Steindorff A."/>
            <person name="Ohm R.A."/>
            <person name="Martin F."/>
            <person name="Silar P."/>
            <person name="Natvig D.O."/>
            <person name="Lalanne C."/>
            <person name="Gautier V."/>
            <person name="Ament-Velasquez S.L."/>
            <person name="Kruys A."/>
            <person name="Hutchinson M.I."/>
            <person name="Powell A.J."/>
            <person name="Barry K."/>
            <person name="Miller A.N."/>
            <person name="Grigoriev I.V."/>
            <person name="Debuchy R."/>
            <person name="Gladieux P."/>
            <person name="Hiltunen Thoren M."/>
            <person name="Johannesson H."/>
        </authorList>
    </citation>
    <scope>NUCLEOTIDE SEQUENCE</scope>
    <source>
        <strain evidence="1">CBS 892.96</strain>
    </source>
</reference>
<gene>
    <name evidence="1" type="ORF">QBC36DRAFT_369302</name>
</gene>